<dbReference type="PROSITE" id="PS50835">
    <property type="entry name" value="IG_LIKE"/>
    <property type="match status" value="3"/>
</dbReference>
<evidence type="ECO:0000256" key="8">
    <source>
        <dbReference type="ARBA" id="ARBA00022974"/>
    </source>
</evidence>
<dbReference type="PANTHER" id="PTHR44170">
    <property type="entry name" value="PROTEIN SIDEKICK"/>
    <property type="match status" value="1"/>
</dbReference>
<comment type="subcellular location">
    <subcellularLocation>
        <location evidence="1">Cell membrane</location>
    </subcellularLocation>
    <subcellularLocation>
        <location evidence="2">Membrane</location>
        <topology evidence="2">Single-pass type I membrane protein</topology>
    </subcellularLocation>
</comment>
<dbReference type="InterPro" id="IPR003598">
    <property type="entry name" value="Ig_sub2"/>
</dbReference>
<evidence type="ECO:0000259" key="20">
    <source>
        <dbReference type="PROSITE" id="PS50853"/>
    </source>
</evidence>
<keyword evidence="4" id="KW-0358">Heparin-binding</keyword>
<dbReference type="InterPro" id="IPR013783">
    <property type="entry name" value="Ig-like_fold"/>
</dbReference>
<sequence length="831" mass="91062">MRPASTLCGIAAVLLCALGCCASAGQKSEPGMVFTRHPQPLDAPLCDEVYFECSLNLAAERFVWRHRPLGSSEWILLDSGSAGGGKTSRYVVSFNDTNKAGDYRCIAFYGTSGLASDPARLTQARIERFSDKSDVHLRVRAGNNVPITCPVPYSLPEADIQFFKDDKPIQNASLTGSKIMIIERARATDSGYYRCQAYNYITSEQYTSNHRTLLTVDENTTDQPPYSIKQPQHEYKVQRGKNVTLECFAVGYPVPQVTWTKLGSSLPSTSSYSPMGLNLVNVQPSDRGEYDCVWANRAGHVKSVIILTVVEPPKIVQAPKLSIYPEGGELELSCNATGYPAPRIEWLINGETLSTGKNLQIKGSTLYISLVEKKHAGIVQCVASNEYGSHSGYNYLRVTPKQHLGGNKSRNDFGMSSNGHKHTRVGGRRRGKNGKRKDSGMLDVMVPPNQPNVTRLSDVSVMVRWSVPENHGLPISFFKVQYRELGQKPNSKQAKWMTHNTEIPSHVRSFEVPDLQPDHTYRFRIAAVYSNNDNAVSPISVRFHLSRMAGFESNTMPIPLLTHTEALSPNEVLLIWQNTNRSADIDGFYVYHRASTSAGDYIKTTVEGKNSTNITISHLQPDTTYEFKVQSFSVDAASEFSQILRQKTRKVVTEAPIPQVLAESKVNPVESARSSNMYAIIGGVLGGAILLAALAGIGVAYKRSKHKQSRESSQDQGKPITNGRVMNGGITDSKINITSNPLAGLESTEDPMQPKSGQQSSMEMASFLNGQNNNGSSNSNNSHQPTAPILQQNHIGNHQDSPSGAALPAQTDTTSPPPPLLQAVLPIEPPR</sequence>
<evidence type="ECO:0000256" key="18">
    <source>
        <dbReference type="SAM" id="MobiDB-lite"/>
    </source>
</evidence>
<comment type="similarity">
    <text evidence="15">Belongs to the immunoglobulin superfamily. IHOG family.</text>
</comment>
<comment type="subunit">
    <text evidence="16">Homodimer. Heterotetramer; 2 iHog chains bind 2 hh chains when facilitated by heparin, heparin is required to promote high-affinity interactions between hh and iHog.</text>
</comment>
<evidence type="ECO:0000259" key="19">
    <source>
        <dbReference type="PROSITE" id="PS50835"/>
    </source>
</evidence>
<dbReference type="InterPro" id="IPR036116">
    <property type="entry name" value="FN3_sf"/>
</dbReference>
<dbReference type="PROSITE" id="PS50853">
    <property type="entry name" value="FN3"/>
    <property type="match status" value="2"/>
</dbReference>
<evidence type="ECO:0000256" key="4">
    <source>
        <dbReference type="ARBA" id="ARBA00022674"/>
    </source>
</evidence>
<evidence type="ECO:0000256" key="17">
    <source>
        <dbReference type="ARBA" id="ARBA00041099"/>
    </source>
</evidence>
<evidence type="ECO:0000256" key="13">
    <source>
        <dbReference type="ARBA" id="ARBA00023319"/>
    </source>
</evidence>
<gene>
    <name evidence="21" type="ORF">TSAR_005968</name>
</gene>
<keyword evidence="6" id="KW-0732">Signal</keyword>
<keyword evidence="13" id="KW-0393">Immunoglobulin domain</keyword>
<evidence type="ECO:0000256" key="12">
    <source>
        <dbReference type="ARBA" id="ARBA00023180"/>
    </source>
</evidence>
<dbReference type="SUPFAM" id="SSF48726">
    <property type="entry name" value="Immunoglobulin"/>
    <property type="match status" value="3"/>
</dbReference>
<dbReference type="STRING" id="543379.A0A232EVS6"/>
<keyword evidence="22" id="KW-1185">Reference proteome</keyword>
<evidence type="ECO:0000256" key="11">
    <source>
        <dbReference type="ARBA" id="ARBA00023157"/>
    </source>
</evidence>
<dbReference type="InterPro" id="IPR003599">
    <property type="entry name" value="Ig_sub"/>
</dbReference>
<evidence type="ECO:0000256" key="2">
    <source>
        <dbReference type="ARBA" id="ARBA00004479"/>
    </source>
</evidence>
<dbReference type="Pfam" id="PF13927">
    <property type="entry name" value="Ig_3"/>
    <property type="match status" value="2"/>
</dbReference>
<keyword evidence="3" id="KW-1003">Cell membrane</keyword>
<keyword evidence="10" id="KW-0472">Membrane</keyword>
<evidence type="ECO:0000256" key="10">
    <source>
        <dbReference type="ARBA" id="ARBA00023136"/>
    </source>
</evidence>
<dbReference type="InterPro" id="IPR036179">
    <property type="entry name" value="Ig-like_dom_sf"/>
</dbReference>
<feature type="compositionally biased region" description="Low complexity" evidence="18">
    <location>
        <begin position="769"/>
        <end position="782"/>
    </location>
</feature>
<evidence type="ECO:0000256" key="1">
    <source>
        <dbReference type="ARBA" id="ARBA00004236"/>
    </source>
</evidence>
<dbReference type="FunFam" id="2.60.40.10:FF:000005">
    <property type="entry name" value="Neuronal cell adhesion molecule"/>
    <property type="match status" value="1"/>
</dbReference>
<dbReference type="OrthoDB" id="9998697at2759"/>
<organism evidence="21 22">
    <name type="scientific">Trichomalopsis sarcophagae</name>
    <dbReference type="NCBI Taxonomy" id="543379"/>
    <lineage>
        <taxon>Eukaryota</taxon>
        <taxon>Metazoa</taxon>
        <taxon>Ecdysozoa</taxon>
        <taxon>Arthropoda</taxon>
        <taxon>Hexapoda</taxon>
        <taxon>Insecta</taxon>
        <taxon>Pterygota</taxon>
        <taxon>Neoptera</taxon>
        <taxon>Endopterygota</taxon>
        <taxon>Hymenoptera</taxon>
        <taxon>Apocrita</taxon>
        <taxon>Proctotrupomorpha</taxon>
        <taxon>Chalcidoidea</taxon>
        <taxon>Pteromalidae</taxon>
        <taxon>Pteromalinae</taxon>
        <taxon>Trichomalopsis</taxon>
    </lineage>
</organism>
<dbReference type="SUPFAM" id="SSF49265">
    <property type="entry name" value="Fibronectin type III"/>
    <property type="match status" value="1"/>
</dbReference>
<keyword evidence="9" id="KW-1133">Transmembrane helix</keyword>
<feature type="domain" description="Ig-like" evidence="19">
    <location>
        <begin position="118"/>
        <end position="214"/>
    </location>
</feature>
<dbReference type="Proteomes" id="UP000215335">
    <property type="component" value="Unassembled WGS sequence"/>
</dbReference>
<feature type="region of interest" description="Disordered" evidence="18">
    <location>
        <begin position="703"/>
        <end position="831"/>
    </location>
</feature>
<dbReference type="AlphaFoldDB" id="A0A232EVS6"/>
<dbReference type="SMART" id="SM00409">
    <property type="entry name" value="IG"/>
    <property type="match status" value="4"/>
</dbReference>
<dbReference type="Pfam" id="PF13895">
    <property type="entry name" value="Ig_2"/>
    <property type="match status" value="1"/>
</dbReference>
<protein>
    <recommendedName>
        <fullName evidence="17">Interference hedgehog</fullName>
    </recommendedName>
</protein>
<keyword evidence="12" id="KW-0325">Glycoprotein</keyword>
<dbReference type="InterPro" id="IPR007110">
    <property type="entry name" value="Ig-like_dom"/>
</dbReference>
<feature type="region of interest" description="Disordered" evidence="18">
    <location>
        <begin position="405"/>
        <end position="449"/>
    </location>
</feature>
<feature type="compositionally biased region" description="Polar residues" evidence="18">
    <location>
        <begin position="783"/>
        <end position="802"/>
    </location>
</feature>
<evidence type="ECO:0000256" key="5">
    <source>
        <dbReference type="ARBA" id="ARBA00022692"/>
    </source>
</evidence>
<dbReference type="Pfam" id="PF00041">
    <property type="entry name" value="fn3"/>
    <property type="match status" value="2"/>
</dbReference>
<keyword evidence="7" id="KW-0677">Repeat</keyword>
<keyword evidence="8" id="KW-0654">Proteoglycan</keyword>
<evidence type="ECO:0000256" key="7">
    <source>
        <dbReference type="ARBA" id="ARBA00022737"/>
    </source>
</evidence>
<comment type="function">
    <text evidence="14">Mediates response to the active Hedgehog (Hh) protein signal in embryos, functioning upstream or at the level of patched (ptc).</text>
</comment>
<dbReference type="SMART" id="SM00060">
    <property type="entry name" value="FN3"/>
    <property type="match status" value="2"/>
</dbReference>
<dbReference type="InterPro" id="IPR003961">
    <property type="entry name" value="FN3_dom"/>
</dbReference>
<accession>A0A232EVS6</accession>
<dbReference type="PANTHER" id="PTHR44170:SF33">
    <property type="entry name" value="BROTHER OF IHOG, ISOFORM G-RELATED"/>
    <property type="match status" value="1"/>
</dbReference>
<feature type="compositionally biased region" description="Basic residues" evidence="18">
    <location>
        <begin position="419"/>
        <end position="435"/>
    </location>
</feature>
<proteinExistence type="inferred from homology"/>
<dbReference type="GO" id="GO:0005886">
    <property type="term" value="C:plasma membrane"/>
    <property type="evidence" value="ECO:0007669"/>
    <property type="project" value="UniProtKB-SubCell"/>
</dbReference>
<feature type="domain" description="Fibronectin type-III" evidence="20">
    <location>
        <begin position="558"/>
        <end position="651"/>
    </location>
</feature>
<evidence type="ECO:0000256" key="6">
    <source>
        <dbReference type="ARBA" id="ARBA00022729"/>
    </source>
</evidence>
<keyword evidence="11" id="KW-1015">Disulfide bond</keyword>
<keyword evidence="5" id="KW-0812">Transmembrane</keyword>
<feature type="domain" description="Fibronectin type-III" evidence="20">
    <location>
        <begin position="447"/>
        <end position="549"/>
    </location>
</feature>
<evidence type="ECO:0000256" key="3">
    <source>
        <dbReference type="ARBA" id="ARBA00022475"/>
    </source>
</evidence>
<feature type="domain" description="Ig-like" evidence="19">
    <location>
        <begin position="313"/>
        <end position="399"/>
    </location>
</feature>
<dbReference type="SMART" id="SM00408">
    <property type="entry name" value="IGc2"/>
    <property type="match status" value="3"/>
</dbReference>
<evidence type="ECO:0000313" key="21">
    <source>
        <dbReference type="EMBL" id="OXU22478.1"/>
    </source>
</evidence>
<dbReference type="Gene3D" id="2.60.40.10">
    <property type="entry name" value="Immunoglobulins"/>
    <property type="match status" value="5"/>
</dbReference>
<dbReference type="GO" id="GO:0007399">
    <property type="term" value="P:nervous system development"/>
    <property type="evidence" value="ECO:0007669"/>
    <property type="project" value="TreeGrafter"/>
</dbReference>
<dbReference type="CDD" id="cd00096">
    <property type="entry name" value="Ig"/>
    <property type="match status" value="2"/>
</dbReference>
<name>A0A232EVS6_9HYME</name>
<reference evidence="21 22" key="1">
    <citation type="journal article" date="2017" name="Curr. Biol.">
        <title>The Evolution of Venom by Co-option of Single-Copy Genes.</title>
        <authorList>
            <person name="Martinson E.O."/>
            <person name="Mrinalini"/>
            <person name="Kelkar Y.D."/>
            <person name="Chang C.H."/>
            <person name="Werren J.H."/>
        </authorList>
    </citation>
    <scope>NUCLEOTIDE SEQUENCE [LARGE SCALE GENOMIC DNA]</scope>
    <source>
        <strain evidence="21 22">Alberta</strain>
        <tissue evidence="21">Whole body</tissue>
    </source>
</reference>
<comment type="caution">
    <text evidence="21">The sequence shown here is derived from an EMBL/GenBank/DDBJ whole genome shotgun (WGS) entry which is preliminary data.</text>
</comment>
<dbReference type="GO" id="GO:0098609">
    <property type="term" value="P:cell-cell adhesion"/>
    <property type="evidence" value="ECO:0007669"/>
    <property type="project" value="TreeGrafter"/>
</dbReference>
<dbReference type="CDD" id="cd00063">
    <property type="entry name" value="FN3"/>
    <property type="match status" value="2"/>
</dbReference>
<evidence type="ECO:0000256" key="14">
    <source>
        <dbReference type="ARBA" id="ARBA00037573"/>
    </source>
</evidence>
<dbReference type="EMBL" id="NNAY01001949">
    <property type="protein sequence ID" value="OXU22478.1"/>
    <property type="molecule type" value="Genomic_DNA"/>
</dbReference>
<evidence type="ECO:0000256" key="16">
    <source>
        <dbReference type="ARBA" id="ARBA00038530"/>
    </source>
</evidence>
<evidence type="ECO:0000256" key="15">
    <source>
        <dbReference type="ARBA" id="ARBA00038144"/>
    </source>
</evidence>
<evidence type="ECO:0000313" key="22">
    <source>
        <dbReference type="Proteomes" id="UP000215335"/>
    </source>
</evidence>
<feature type="domain" description="Ig-like" evidence="19">
    <location>
        <begin position="225"/>
        <end position="308"/>
    </location>
</feature>
<evidence type="ECO:0000256" key="9">
    <source>
        <dbReference type="ARBA" id="ARBA00022989"/>
    </source>
</evidence>